<dbReference type="InterPro" id="IPR036287">
    <property type="entry name" value="Rv1873-like_sf"/>
</dbReference>
<name>A0ABP7RJD5_9SPHN</name>
<dbReference type="Gene3D" id="1.25.40.380">
    <property type="entry name" value="Protein of unknown function DUF1810"/>
    <property type="match status" value="1"/>
</dbReference>
<dbReference type="Pfam" id="PF08837">
    <property type="entry name" value="DUF1810"/>
    <property type="match status" value="1"/>
</dbReference>
<proteinExistence type="predicted"/>
<organism evidence="1 2">
    <name type="scientific">Sphingomonas humi</name>
    <dbReference type="NCBI Taxonomy" id="335630"/>
    <lineage>
        <taxon>Bacteria</taxon>
        <taxon>Pseudomonadati</taxon>
        <taxon>Pseudomonadota</taxon>
        <taxon>Alphaproteobacteria</taxon>
        <taxon>Sphingomonadales</taxon>
        <taxon>Sphingomonadaceae</taxon>
        <taxon>Sphingomonas</taxon>
    </lineage>
</organism>
<evidence type="ECO:0000313" key="2">
    <source>
        <dbReference type="Proteomes" id="UP001501310"/>
    </source>
</evidence>
<evidence type="ECO:0000313" key="1">
    <source>
        <dbReference type="EMBL" id="GAA3998349.1"/>
    </source>
</evidence>
<comment type="caution">
    <text evidence="1">The sequence shown here is derived from an EMBL/GenBank/DDBJ whole genome shotgun (WGS) entry which is preliminary data.</text>
</comment>
<sequence length="145" mass="15861">MDRASPYRLSLARFIAAQGGVYDLALAELRAGQKRTHWMWFVLPQLRGLGHSIMADRYGLEGMGEARAYLHHPILGQRLRECVSALLLHAGQKTAGEIMGVVDGIKLHSTLTLFEAVGGGPEFGAALDAFYGGERDKRTLQLLAD</sequence>
<dbReference type="RefSeq" id="WP_344708586.1">
    <property type="nucleotide sequence ID" value="NZ_BAAAZD010000001.1"/>
</dbReference>
<gene>
    <name evidence="1" type="ORF">GCM10022211_05060</name>
</gene>
<dbReference type="EMBL" id="BAAAZD010000001">
    <property type="protein sequence ID" value="GAA3998349.1"/>
    <property type="molecule type" value="Genomic_DNA"/>
</dbReference>
<reference evidence="2" key="1">
    <citation type="journal article" date="2019" name="Int. J. Syst. Evol. Microbiol.">
        <title>The Global Catalogue of Microorganisms (GCM) 10K type strain sequencing project: providing services to taxonomists for standard genome sequencing and annotation.</title>
        <authorList>
            <consortium name="The Broad Institute Genomics Platform"/>
            <consortium name="The Broad Institute Genome Sequencing Center for Infectious Disease"/>
            <person name="Wu L."/>
            <person name="Ma J."/>
        </authorList>
    </citation>
    <scope>NUCLEOTIDE SEQUENCE [LARGE SCALE GENOMIC DNA]</scope>
    <source>
        <strain evidence="2">JCM 16603</strain>
    </source>
</reference>
<accession>A0ABP7RJD5</accession>
<dbReference type="SUPFAM" id="SSF140736">
    <property type="entry name" value="Rv1873-like"/>
    <property type="match status" value="1"/>
</dbReference>
<protein>
    <submittedName>
        <fullName evidence="1">DUF1810 domain-containing protein</fullName>
    </submittedName>
</protein>
<dbReference type="InterPro" id="IPR014937">
    <property type="entry name" value="DUF1810"/>
</dbReference>
<dbReference type="PIRSF" id="PIRSF008546">
    <property type="entry name" value="UCP008546"/>
    <property type="match status" value="1"/>
</dbReference>
<dbReference type="Proteomes" id="UP001501310">
    <property type="component" value="Unassembled WGS sequence"/>
</dbReference>
<keyword evidence="2" id="KW-1185">Reference proteome</keyword>